<dbReference type="AlphaFoldDB" id="A0A0P6VIB7"/>
<dbReference type="CDD" id="cd06260">
    <property type="entry name" value="DUF820-like"/>
    <property type="match status" value="1"/>
</dbReference>
<protein>
    <recommendedName>
        <fullName evidence="1">Putative restriction endonuclease domain-containing protein</fullName>
    </recommendedName>
</protein>
<dbReference type="RefSeq" id="WP_054358006.1">
    <property type="nucleotide sequence ID" value="NZ_LJYW01000001.1"/>
</dbReference>
<gene>
    <name evidence="2" type="ORF">ABB55_06035</name>
</gene>
<sequence length="200" mass="21988">MSAQAKPSANPMLIHDFVAWMNDWSPAEKFELLDGQPVAMAGGAIDNDVIAQNIVIATAQRLRERGCRALRDVLVRSSESDRFGAFPDVHIRCGPMPDGRQTWIDDPVAVFEVLSPSTIAIDRGYKQQQYLAMPTLQHYVLIHPREFRVEVWSRDETGSWSDFPAAAGTAEAVVTLSALGLSLAMADIYADTDLIRTAAS</sequence>
<dbReference type="Gene3D" id="3.90.1570.10">
    <property type="entry name" value="tt1808, chain A"/>
    <property type="match status" value="1"/>
</dbReference>
<dbReference type="EMBL" id="LJYW01000001">
    <property type="protein sequence ID" value="KPL51843.1"/>
    <property type="molecule type" value="Genomic_DNA"/>
</dbReference>
<dbReference type="InterPro" id="IPR012296">
    <property type="entry name" value="Nuclease_put_TT1808"/>
</dbReference>
<reference evidence="2 3" key="1">
    <citation type="submission" date="2015-09" db="EMBL/GenBank/DDBJ databases">
        <authorList>
            <person name="Jackson K.R."/>
            <person name="Lunt B.L."/>
            <person name="Fisher J.N.B."/>
            <person name="Gardner A.V."/>
            <person name="Bailey M.E."/>
            <person name="Deus L.M."/>
            <person name="Earl A.S."/>
            <person name="Gibby P.D."/>
            <person name="Hartmann K.A."/>
            <person name="Liu J.E."/>
            <person name="Manci A.M."/>
            <person name="Nielsen D.A."/>
            <person name="Solomon M.B."/>
            <person name="Breakwell D.P."/>
            <person name="Burnett S.H."/>
            <person name="Grose J.H."/>
        </authorList>
    </citation>
    <scope>NUCLEOTIDE SEQUENCE [LARGE SCALE GENOMIC DNA]</scope>
    <source>
        <strain evidence="2 3">16</strain>
    </source>
</reference>
<evidence type="ECO:0000313" key="2">
    <source>
        <dbReference type="EMBL" id="KPL51843.1"/>
    </source>
</evidence>
<dbReference type="PANTHER" id="PTHR36558">
    <property type="entry name" value="GLR1098 PROTEIN"/>
    <property type="match status" value="1"/>
</dbReference>
<keyword evidence="3" id="KW-1185">Reference proteome</keyword>
<accession>A0A0P6VIB7</accession>
<evidence type="ECO:0000259" key="1">
    <source>
        <dbReference type="Pfam" id="PF05685"/>
    </source>
</evidence>
<name>A0A0P6VIB7_9HYPH</name>
<dbReference type="InterPro" id="IPR011335">
    <property type="entry name" value="Restrct_endonuc-II-like"/>
</dbReference>
<dbReference type="STRING" id="665126.ABB55_06035"/>
<feature type="domain" description="Putative restriction endonuclease" evidence="1">
    <location>
        <begin position="26"/>
        <end position="185"/>
    </location>
</feature>
<dbReference type="Pfam" id="PF05685">
    <property type="entry name" value="Uma2"/>
    <property type="match status" value="1"/>
</dbReference>
<organism evidence="2 3">
    <name type="scientific">Prosthecodimorpha hirschii</name>
    <dbReference type="NCBI Taxonomy" id="665126"/>
    <lineage>
        <taxon>Bacteria</taxon>
        <taxon>Pseudomonadati</taxon>
        <taxon>Pseudomonadota</taxon>
        <taxon>Alphaproteobacteria</taxon>
        <taxon>Hyphomicrobiales</taxon>
        <taxon>Ancalomicrobiaceae</taxon>
        <taxon>Prosthecodimorpha</taxon>
    </lineage>
</organism>
<dbReference type="PANTHER" id="PTHR36558:SF1">
    <property type="entry name" value="RESTRICTION ENDONUCLEASE DOMAIN-CONTAINING PROTEIN-RELATED"/>
    <property type="match status" value="1"/>
</dbReference>
<evidence type="ECO:0000313" key="3">
    <source>
        <dbReference type="Proteomes" id="UP000048984"/>
    </source>
</evidence>
<proteinExistence type="predicted"/>
<dbReference type="Proteomes" id="UP000048984">
    <property type="component" value="Unassembled WGS sequence"/>
</dbReference>
<reference evidence="2 3" key="2">
    <citation type="submission" date="2015-10" db="EMBL/GenBank/DDBJ databases">
        <title>Draft Genome Sequence of Prosthecomicrobium hirschii ATCC 27832.</title>
        <authorList>
            <person name="Daniel J."/>
            <person name="Givan S.A."/>
            <person name="Brun Y.V."/>
            <person name="Brown P.J."/>
        </authorList>
    </citation>
    <scope>NUCLEOTIDE SEQUENCE [LARGE SCALE GENOMIC DNA]</scope>
    <source>
        <strain evidence="2 3">16</strain>
    </source>
</reference>
<dbReference type="SUPFAM" id="SSF52980">
    <property type="entry name" value="Restriction endonuclease-like"/>
    <property type="match status" value="1"/>
</dbReference>
<comment type="caution">
    <text evidence="2">The sequence shown here is derived from an EMBL/GenBank/DDBJ whole genome shotgun (WGS) entry which is preliminary data.</text>
</comment>
<dbReference type="InterPro" id="IPR008538">
    <property type="entry name" value="Uma2"/>
</dbReference>